<dbReference type="Gene3D" id="1.25.40.10">
    <property type="entry name" value="Tetratricopeptide repeat domain"/>
    <property type="match status" value="1"/>
</dbReference>
<dbReference type="InterPro" id="IPR036388">
    <property type="entry name" value="WH-like_DNA-bd_sf"/>
</dbReference>
<feature type="domain" description="Response regulatory" evidence="6">
    <location>
        <begin position="2"/>
        <end position="116"/>
    </location>
</feature>
<gene>
    <name evidence="7" type="primary">ypdB_3</name>
    <name evidence="7" type="ORF">CLRAG_20380</name>
</gene>
<feature type="repeat" description="TPR" evidence="5">
    <location>
        <begin position="286"/>
        <end position="319"/>
    </location>
</feature>
<dbReference type="PANTHER" id="PTHR35807">
    <property type="entry name" value="TRANSCRIPTIONAL REGULATOR REDD-RELATED"/>
    <property type="match status" value="1"/>
</dbReference>
<dbReference type="SUPFAM" id="SSF52172">
    <property type="entry name" value="CheY-like"/>
    <property type="match status" value="1"/>
</dbReference>
<dbReference type="InterPro" id="IPR019734">
    <property type="entry name" value="TPR_rpt"/>
</dbReference>
<keyword evidence="2" id="KW-0238">DNA-binding</keyword>
<evidence type="ECO:0000256" key="2">
    <source>
        <dbReference type="ARBA" id="ARBA00023125"/>
    </source>
</evidence>
<dbReference type="GO" id="GO:0003677">
    <property type="term" value="F:DNA binding"/>
    <property type="evidence" value="ECO:0007669"/>
    <property type="project" value="UniProtKB-KW"/>
</dbReference>
<dbReference type="SUPFAM" id="SSF46894">
    <property type="entry name" value="C-terminal effector domain of the bipartite response regulators"/>
    <property type="match status" value="1"/>
</dbReference>
<dbReference type="PROSITE" id="PS50005">
    <property type="entry name" value="TPR"/>
    <property type="match status" value="1"/>
</dbReference>
<proteinExistence type="predicted"/>
<keyword evidence="4" id="KW-0597">Phosphoprotein</keyword>
<evidence type="ECO:0000259" key="6">
    <source>
        <dbReference type="PROSITE" id="PS50110"/>
    </source>
</evidence>
<dbReference type="AlphaFoldDB" id="A0A1A6ATC2"/>
<keyword evidence="8" id="KW-1185">Reference proteome</keyword>
<dbReference type="SMART" id="SM01043">
    <property type="entry name" value="BTAD"/>
    <property type="match status" value="1"/>
</dbReference>
<evidence type="ECO:0000313" key="7">
    <source>
        <dbReference type="EMBL" id="OBR93302.1"/>
    </source>
</evidence>
<reference evidence="7 8" key="1">
    <citation type="journal article" date="2012" name="Front. Microbiol.">
        <title>Draft Genome Sequence of the Virulent Strain 01-B526 of the Fish Pathogen Aeromonas salmonicida.</title>
        <authorList>
            <person name="Charette S.J."/>
            <person name="Brochu F."/>
            <person name="Boyle B."/>
            <person name="Filion G."/>
            <person name="Tanaka K.H."/>
            <person name="Derome N."/>
        </authorList>
    </citation>
    <scope>NUCLEOTIDE SEQUENCE [LARGE SCALE GENOMIC DNA]</scope>
    <source>
        <strain evidence="7 8">P11</strain>
    </source>
</reference>
<organism evidence="7 8">
    <name type="scientific">Clostridium ragsdalei P11</name>
    <dbReference type="NCBI Taxonomy" id="1353534"/>
    <lineage>
        <taxon>Bacteria</taxon>
        <taxon>Bacillati</taxon>
        <taxon>Bacillota</taxon>
        <taxon>Clostridia</taxon>
        <taxon>Eubacteriales</taxon>
        <taxon>Clostridiaceae</taxon>
        <taxon>Clostridium</taxon>
    </lineage>
</organism>
<feature type="modified residue" description="4-aspartylphosphate" evidence="4">
    <location>
        <position position="53"/>
    </location>
</feature>
<evidence type="ECO:0000313" key="8">
    <source>
        <dbReference type="Proteomes" id="UP000093954"/>
    </source>
</evidence>
<dbReference type="InterPro" id="IPR011006">
    <property type="entry name" value="CheY-like_superfamily"/>
</dbReference>
<comment type="caution">
    <text evidence="7">The sequence shown here is derived from an EMBL/GenBank/DDBJ whole genome shotgun (WGS) entry which is preliminary data.</text>
</comment>
<dbReference type="Gene3D" id="1.10.10.10">
    <property type="entry name" value="Winged helix-like DNA-binding domain superfamily/Winged helix DNA-binding domain"/>
    <property type="match status" value="1"/>
</dbReference>
<evidence type="ECO:0000256" key="1">
    <source>
        <dbReference type="ARBA" id="ARBA00018672"/>
    </source>
</evidence>
<dbReference type="RefSeq" id="WP_065078319.1">
    <property type="nucleotide sequence ID" value="NZ_LROS01000021.1"/>
</dbReference>
<dbReference type="Pfam" id="PF03704">
    <property type="entry name" value="BTAD"/>
    <property type="match status" value="1"/>
</dbReference>
<evidence type="ECO:0000256" key="5">
    <source>
        <dbReference type="PROSITE-ProRule" id="PRU00339"/>
    </source>
</evidence>
<dbReference type="EMBL" id="LROS01000021">
    <property type="protein sequence ID" value="OBR93302.1"/>
    <property type="molecule type" value="Genomic_DNA"/>
</dbReference>
<dbReference type="PATRIC" id="fig|1353534.3.peg.2075"/>
<dbReference type="InterPro" id="IPR001789">
    <property type="entry name" value="Sig_transdc_resp-reg_receiver"/>
</dbReference>
<sequence length="375" mass="43588">MRVIIIDDDKAMLLILKRIFNKIQGVEVINIFNSSSNVLEFLKEFSIDMVFLDINMPGENGVELAKKIKKANSIIDIVFITSYREYAVEAFDICAFDYIVKPVLSERLQRTISRALKKRSLLVEKALAKEKNISVYLFGGIDVSSQRLGTVKWPSTKSMELFAYLLLKEGRKVPKNIIIEDIFPGMPLKNAENYLKTAVYQIRKVLEHHDSKLLLTSSNGDYRLECSDFYVDFMDFREKIQKLEKIDASNLQKALDVEKMYVGDLLGDRSYYWSMLEREKYLNQYLNLIKKLGKYYFDNGDMEKASYILKKLIKISPLQEEANCLFMKVLAVQKNKKSLTKYYEGYVRMLKRELDICPEPVVIDLYGKLMNGFSN</sequence>
<dbReference type="Pfam" id="PF00072">
    <property type="entry name" value="Response_reg"/>
    <property type="match status" value="1"/>
</dbReference>
<dbReference type="InterPro" id="IPR016032">
    <property type="entry name" value="Sig_transdc_resp-reg_C-effctor"/>
</dbReference>
<name>A0A1A6ATC2_9CLOT</name>
<protein>
    <recommendedName>
        <fullName evidence="1">Stage 0 sporulation protein A homolog</fullName>
    </recommendedName>
</protein>
<comment type="function">
    <text evidence="3">May play the central regulatory role in sporulation. It may be an element of the effector pathway responsible for the activation of sporulation genes in response to nutritional stress. Spo0A may act in concert with spo0H (a sigma factor) to control the expression of some genes that are critical to the sporulation process.</text>
</comment>
<dbReference type="Proteomes" id="UP000093954">
    <property type="component" value="Unassembled WGS sequence"/>
</dbReference>
<evidence type="ECO:0000256" key="4">
    <source>
        <dbReference type="PROSITE-ProRule" id="PRU00169"/>
    </source>
</evidence>
<accession>A0A1A6ATC2</accession>
<dbReference type="InterPro" id="IPR051677">
    <property type="entry name" value="AfsR-DnrI-RedD_regulator"/>
</dbReference>
<dbReference type="GO" id="GO:0000160">
    <property type="term" value="P:phosphorelay signal transduction system"/>
    <property type="evidence" value="ECO:0007669"/>
    <property type="project" value="InterPro"/>
</dbReference>
<keyword evidence="5" id="KW-0802">TPR repeat</keyword>
<dbReference type="PROSITE" id="PS50110">
    <property type="entry name" value="RESPONSE_REGULATORY"/>
    <property type="match status" value="1"/>
</dbReference>
<dbReference type="GO" id="GO:0006355">
    <property type="term" value="P:regulation of DNA-templated transcription"/>
    <property type="evidence" value="ECO:0007669"/>
    <property type="project" value="InterPro"/>
</dbReference>
<dbReference type="InterPro" id="IPR011990">
    <property type="entry name" value="TPR-like_helical_dom_sf"/>
</dbReference>
<dbReference type="InterPro" id="IPR005158">
    <property type="entry name" value="BTAD"/>
</dbReference>
<evidence type="ECO:0000256" key="3">
    <source>
        <dbReference type="ARBA" id="ARBA00024867"/>
    </source>
</evidence>
<dbReference type="Gene3D" id="3.40.50.2300">
    <property type="match status" value="1"/>
</dbReference>
<dbReference type="SMART" id="SM00448">
    <property type="entry name" value="REC"/>
    <property type="match status" value="1"/>
</dbReference>
<dbReference type="SUPFAM" id="SSF48452">
    <property type="entry name" value="TPR-like"/>
    <property type="match status" value="1"/>
</dbReference>